<feature type="region of interest" description="Disordered" evidence="1">
    <location>
        <begin position="135"/>
        <end position="155"/>
    </location>
</feature>
<dbReference type="PANTHER" id="PTHR12459">
    <property type="entry name" value="TRANSMEMBRANE PROTEIN 135-RELATED"/>
    <property type="match status" value="1"/>
</dbReference>
<evidence type="ECO:0008006" key="4">
    <source>
        <dbReference type="Google" id="ProtNLM"/>
    </source>
</evidence>
<dbReference type="AlphaFoldDB" id="A0A0J6FMM1"/>
<organism evidence="2 3">
    <name type="scientific">Coccidioides posadasii RMSCC 3488</name>
    <dbReference type="NCBI Taxonomy" id="454284"/>
    <lineage>
        <taxon>Eukaryota</taxon>
        <taxon>Fungi</taxon>
        <taxon>Dikarya</taxon>
        <taxon>Ascomycota</taxon>
        <taxon>Pezizomycotina</taxon>
        <taxon>Eurotiomycetes</taxon>
        <taxon>Eurotiomycetidae</taxon>
        <taxon>Onygenales</taxon>
        <taxon>Onygenaceae</taxon>
        <taxon>Coccidioides</taxon>
    </lineage>
</organism>
<dbReference type="EMBL" id="DS268112">
    <property type="protein sequence ID" value="KMM70700.1"/>
    <property type="molecule type" value="Genomic_DNA"/>
</dbReference>
<gene>
    <name evidence="2" type="ORF">CPAG_07011</name>
</gene>
<proteinExistence type="predicted"/>
<dbReference type="PANTHER" id="PTHR12459:SF15">
    <property type="entry name" value="TRANSMEMBRANE PROTEIN 135"/>
    <property type="match status" value="1"/>
</dbReference>
<evidence type="ECO:0000313" key="3">
    <source>
        <dbReference type="Proteomes" id="UP000054567"/>
    </source>
</evidence>
<evidence type="ECO:0000313" key="2">
    <source>
        <dbReference type="EMBL" id="KMM70700.1"/>
    </source>
</evidence>
<reference evidence="2 3" key="1">
    <citation type="submission" date="2007-06" db="EMBL/GenBank/DDBJ databases">
        <title>The Genome Sequence of Coccidioides posadasii RMSCC_3488.</title>
        <authorList>
            <consortium name="Coccidioides Genome Resources Consortium"/>
            <consortium name="The Broad Institute Genome Sequencing Platform"/>
            <person name="Henn M.R."/>
            <person name="Sykes S."/>
            <person name="Young S."/>
            <person name="Jaffe D."/>
            <person name="Berlin A."/>
            <person name="Alvarez P."/>
            <person name="Butler J."/>
            <person name="Gnerre S."/>
            <person name="Grabherr M."/>
            <person name="Mauceli E."/>
            <person name="Brockman W."/>
            <person name="Kodira C."/>
            <person name="Alvarado L."/>
            <person name="Zeng Q."/>
            <person name="Crawford M."/>
            <person name="Antoine C."/>
            <person name="Devon K."/>
            <person name="Galgiani J."/>
            <person name="Orsborn K."/>
            <person name="Lewis M.L."/>
            <person name="Nusbaum C."/>
            <person name="Galagan J."/>
            <person name="Birren B."/>
        </authorList>
    </citation>
    <scope>NUCLEOTIDE SEQUENCE [LARGE SCALE GENOMIC DNA]</scope>
    <source>
        <strain evidence="2 3">RMSCC 3488</strain>
    </source>
</reference>
<dbReference type="InterPro" id="IPR026749">
    <property type="entry name" value="Tmem135"/>
</dbReference>
<reference evidence="3" key="3">
    <citation type="journal article" date="2010" name="Genome Res.">
        <title>Population genomic sequencing of Coccidioides fungi reveals recent hybridization and transposon control.</title>
        <authorList>
            <person name="Neafsey D.E."/>
            <person name="Barker B.M."/>
            <person name="Sharpton T.J."/>
            <person name="Stajich J.E."/>
            <person name="Park D.J."/>
            <person name="Whiston E."/>
            <person name="Hung C.-Y."/>
            <person name="McMahan C."/>
            <person name="White J."/>
            <person name="Sykes S."/>
            <person name="Heiman D."/>
            <person name="Young S."/>
            <person name="Zeng Q."/>
            <person name="Abouelleil A."/>
            <person name="Aftuck L."/>
            <person name="Bessette D."/>
            <person name="Brown A."/>
            <person name="FitzGerald M."/>
            <person name="Lui A."/>
            <person name="Macdonald J.P."/>
            <person name="Priest M."/>
            <person name="Orbach M.J."/>
            <person name="Galgiani J.N."/>
            <person name="Kirkland T.N."/>
            <person name="Cole G.T."/>
            <person name="Birren B.W."/>
            <person name="Henn M.R."/>
            <person name="Taylor J.W."/>
            <person name="Rounsley S.D."/>
        </authorList>
    </citation>
    <scope>NUCLEOTIDE SEQUENCE [LARGE SCALE GENOMIC DNA]</scope>
    <source>
        <strain evidence="3">RMSCC 3488</strain>
    </source>
</reference>
<name>A0A0J6FMM1_COCPO</name>
<sequence>MDRLLRRRIKNLDSRVLKPTLRAYALGYLTTTGPRVVSFIRVLRRKDLSNEVKVRHLAHILVAALRWNRFPSVCALLAAGSTLLPLLLNRVIAALFNRQKSKRVVLAVKLSRLLRFVATFVSAWLCFPLLNSRRRPESEPNTFRNDAFPDRGGNTINVSSQGRRYSVSTATHRPAFAGRTLDLTLFVVVRAVDVLACTSWSRWKLHRRARKSFTRIESIMPQLLDTGVFAVTAATVMWAWFYVPEKLPFSYGRWISEVAQIDPRLIEALRSARRGDWTYGKPKGSQDVLEPMCEDYGWPRVWGDPSQTVPIPCEVVHMGCGPNCEVHAIWRFAKSFRFALMTDLPIQLLLRSRSPSLQGYFGAVKASLRSSTFLGLFVSIFYYSVCLARTRLGPKIFSYEKVTPMMWDSGLCVASGCMMCGWSVFVESAKKRQEISLFVAPRAIATLLPRRYDRKHMWREQLAFSLGTAIVLTCIQSDPKKVRGVLGGVLRQVFGKA</sequence>
<reference evidence="3" key="2">
    <citation type="journal article" date="2009" name="Genome Res.">
        <title>Comparative genomic analyses of the human fungal pathogens Coccidioides and their relatives.</title>
        <authorList>
            <person name="Sharpton T.J."/>
            <person name="Stajich J.E."/>
            <person name="Rounsley S.D."/>
            <person name="Gardner M.J."/>
            <person name="Wortman J.R."/>
            <person name="Jordar V.S."/>
            <person name="Maiti R."/>
            <person name="Kodira C.D."/>
            <person name="Neafsey D.E."/>
            <person name="Zeng Q."/>
            <person name="Hung C.-Y."/>
            <person name="McMahan C."/>
            <person name="Muszewska A."/>
            <person name="Grynberg M."/>
            <person name="Mandel M.A."/>
            <person name="Kellner E.M."/>
            <person name="Barker B.M."/>
            <person name="Galgiani J.N."/>
            <person name="Orbach M.J."/>
            <person name="Kirkland T.N."/>
            <person name="Cole G.T."/>
            <person name="Henn M.R."/>
            <person name="Birren B.W."/>
            <person name="Taylor J.W."/>
        </authorList>
    </citation>
    <scope>NUCLEOTIDE SEQUENCE [LARGE SCALE GENOMIC DNA]</scope>
    <source>
        <strain evidence="3">RMSCC 3488</strain>
    </source>
</reference>
<evidence type="ECO:0000256" key="1">
    <source>
        <dbReference type="SAM" id="MobiDB-lite"/>
    </source>
</evidence>
<accession>A0A0J6FMM1</accession>
<dbReference type="Proteomes" id="UP000054567">
    <property type="component" value="Unassembled WGS sequence"/>
</dbReference>
<dbReference type="VEuPathDB" id="FungiDB:CPAG_07011"/>
<dbReference type="OrthoDB" id="4021778at2759"/>
<protein>
    <recommendedName>
        <fullName evidence="4">Integral membrane protein</fullName>
    </recommendedName>
</protein>